<comment type="caution">
    <text evidence="2">The sequence shown here is derived from an EMBL/GenBank/DDBJ whole genome shotgun (WGS) entry which is preliminary data.</text>
</comment>
<dbReference type="AlphaFoldDB" id="A0A0L6VPB6"/>
<gene>
    <name evidence="2" type="ORF">VP01_1255g1</name>
</gene>
<feature type="transmembrane region" description="Helical" evidence="1">
    <location>
        <begin position="237"/>
        <end position="254"/>
    </location>
</feature>
<dbReference type="Proteomes" id="UP000037035">
    <property type="component" value="Unassembled WGS sequence"/>
</dbReference>
<name>A0A0L6VPB6_9BASI</name>
<keyword evidence="1" id="KW-0812">Transmembrane</keyword>
<keyword evidence="3" id="KW-1185">Reference proteome</keyword>
<sequence>MSYDNFKTKHKSLSINHNIFILILYIILEFKYNFKKNGMRKFYKIFSAEAKNRLFKKVNKVIIKLFNKDHSKKAKEIAPIQSALLLVWLLSCLFVCRVPLECQRAHLEANVSNQIHSRTQLCGSAASLIPSPYQRRRQKLVVSLCWPWTASQNLPSKFAMMITLGLPLITQVQFNHKMVPQLGSLSFIWGYLQKPLMQAHIPTAYSINSAESQKLSLTRQCVHVAFVFGLISNPKKVFYMLSFCLLAIIAMSPIEIQLQIILTQCETTICVPSEEKSKKKMMAIRRLQSLSHTVLPMNLGQLNFFAPQIYGFMVTRRVSAMVFCPTVIPVLSLVDLTSPPAPPSTPGTH</sequence>
<feature type="transmembrane region" description="Helical" evidence="1">
    <location>
        <begin position="15"/>
        <end position="34"/>
    </location>
</feature>
<evidence type="ECO:0000313" key="2">
    <source>
        <dbReference type="EMBL" id="KNZ62556.1"/>
    </source>
</evidence>
<accession>A0A0L6VPB6</accession>
<reference evidence="2 3" key="1">
    <citation type="submission" date="2015-08" db="EMBL/GenBank/DDBJ databases">
        <title>Next Generation Sequencing and Analysis of the Genome of Puccinia sorghi L Schw, the Causal Agent of Maize Common Rust.</title>
        <authorList>
            <person name="Rochi L."/>
            <person name="Burguener G."/>
            <person name="Darino M."/>
            <person name="Turjanski A."/>
            <person name="Kreff E."/>
            <person name="Dieguez M.J."/>
            <person name="Sacco F."/>
        </authorList>
    </citation>
    <scope>NUCLEOTIDE SEQUENCE [LARGE SCALE GENOMIC DNA]</scope>
    <source>
        <strain evidence="2 3">RO10H11247</strain>
    </source>
</reference>
<keyword evidence="1" id="KW-1133">Transmembrane helix</keyword>
<proteinExistence type="predicted"/>
<organism evidence="2 3">
    <name type="scientific">Puccinia sorghi</name>
    <dbReference type="NCBI Taxonomy" id="27349"/>
    <lineage>
        <taxon>Eukaryota</taxon>
        <taxon>Fungi</taxon>
        <taxon>Dikarya</taxon>
        <taxon>Basidiomycota</taxon>
        <taxon>Pucciniomycotina</taxon>
        <taxon>Pucciniomycetes</taxon>
        <taxon>Pucciniales</taxon>
        <taxon>Pucciniaceae</taxon>
        <taxon>Puccinia</taxon>
    </lineage>
</organism>
<keyword evidence="1" id="KW-0472">Membrane</keyword>
<dbReference type="EMBL" id="LAVV01002843">
    <property type="protein sequence ID" value="KNZ62556.1"/>
    <property type="molecule type" value="Genomic_DNA"/>
</dbReference>
<dbReference type="VEuPathDB" id="FungiDB:VP01_1255g1"/>
<evidence type="ECO:0000256" key="1">
    <source>
        <dbReference type="SAM" id="Phobius"/>
    </source>
</evidence>
<evidence type="ECO:0000313" key="3">
    <source>
        <dbReference type="Proteomes" id="UP000037035"/>
    </source>
</evidence>
<protein>
    <submittedName>
        <fullName evidence="2">Uncharacterized protein</fullName>
    </submittedName>
</protein>